<dbReference type="Gene3D" id="3.10.450.50">
    <property type="match status" value="1"/>
</dbReference>
<name>A0A3N4PYT0_9BACT</name>
<feature type="domain" description="SnoaL-like" evidence="1">
    <location>
        <begin position="22"/>
        <end position="108"/>
    </location>
</feature>
<dbReference type="EMBL" id="RPDH01000002">
    <property type="protein sequence ID" value="RPE08840.1"/>
    <property type="molecule type" value="Genomic_DNA"/>
</dbReference>
<reference evidence="2 3" key="1">
    <citation type="submission" date="2018-11" db="EMBL/GenBank/DDBJ databases">
        <title>Chitinophaga lutea sp.nov., isolate from arsenic contaminated soil.</title>
        <authorList>
            <person name="Zong Y."/>
        </authorList>
    </citation>
    <scope>NUCLEOTIDE SEQUENCE [LARGE SCALE GENOMIC DNA]</scope>
    <source>
        <strain evidence="2 3">ZY74</strain>
    </source>
</reference>
<protein>
    <submittedName>
        <fullName evidence="2">Nuclear transport factor 2 family protein</fullName>
    </submittedName>
</protein>
<dbReference type="AlphaFoldDB" id="A0A3N4PYT0"/>
<dbReference type="Proteomes" id="UP000278351">
    <property type="component" value="Unassembled WGS sequence"/>
</dbReference>
<dbReference type="Pfam" id="PF12680">
    <property type="entry name" value="SnoaL_2"/>
    <property type="match status" value="1"/>
</dbReference>
<evidence type="ECO:0000313" key="2">
    <source>
        <dbReference type="EMBL" id="RPE08840.1"/>
    </source>
</evidence>
<organism evidence="2 3">
    <name type="scientific">Chitinophaga lutea</name>
    <dbReference type="NCBI Taxonomy" id="2488634"/>
    <lineage>
        <taxon>Bacteria</taxon>
        <taxon>Pseudomonadati</taxon>
        <taxon>Bacteroidota</taxon>
        <taxon>Chitinophagia</taxon>
        <taxon>Chitinophagales</taxon>
        <taxon>Chitinophagaceae</taxon>
        <taxon>Chitinophaga</taxon>
    </lineage>
</organism>
<dbReference type="InterPro" id="IPR037401">
    <property type="entry name" value="SnoaL-like"/>
</dbReference>
<dbReference type="SUPFAM" id="SSF54427">
    <property type="entry name" value="NTF2-like"/>
    <property type="match status" value="1"/>
</dbReference>
<gene>
    <name evidence="2" type="ORF">EGT74_17595</name>
</gene>
<sequence length="126" mass="14252">MDNTASTKQLLDTYYKGFARKEGWESVIADDFKFRGGDMTNVSPIVGKPAYLSVIERFSRAFTAMRVKEMIVEGENAYVTGNYDFRFPDGTAVNGDVAEIWKAKNGKLDSLTIFFDTLTFDRHTPK</sequence>
<accession>A0A3N4PYT0</accession>
<proteinExistence type="predicted"/>
<keyword evidence="3" id="KW-1185">Reference proteome</keyword>
<evidence type="ECO:0000259" key="1">
    <source>
        <dbReference type="Pfam" id="PF12680"/>
    </source>
</evidence>
<evidence type="ECO:0000313" key="3">
    <source>
        <dbReference type="Proteomes" id="UP000278351"/>
    </source>
</evidence>
<dbReference type="InterPro" id="IPR032710">
    <property type="entry name" value="NTF2-like_dom_sf"/>
</dbReference>
<comment type="caution">
    <text evidence="2">The sequence shown here is derived from an EMBL/GenBank/DDBJ whole genome shotgun (WGS) entry which is preliminary data.</text>
</comment>
<dbReference type="OrthoDB" id="1433918at2"/>
<dbReference type="RefSeq" id="WP_123847837.1">
    <property type="nucleotide sequence ID" value="NZ_RPDH01000002.1"/>
</dbReference>